<dbReference type="AlphaFoldDB" id="A0A6A5YT98"/>
<dbReference type="GO" id="GO:0006351">
    <property type="term" value="P:DNA-templated transcription"/>
    <property type="evidence" value="ECO:0007669"/>
    <property type="project" value="InterPro"/>
</dbReference>
<dbReference type="Gene3D" id="4.10.240.10">
    <property type="entry name" value="Zn(2)-C6 fungal-type DNA-binding domain"/>
    <property type="match status" value="1"/>
</dbReference>
<feature type="region of interest" description="Disordered" evidence="3">
    <location>
        <begin position="30"/>
        <end position="50"/>
    </location>
</feature>
<keyword evidence="6" id="KW-1185">Reference proteome</keyword>
<dbReference type="CDD" id="cd12148">
    <property type="entry name" value="fungal_TF_MHR"/>
    <property type="match status" value="1"/>
</dbReference>
<name>A0A6A5YT98_9PLEO</name>
<keyword evidence="1" id="KW-0479">Metal-binding</keyword>
<dbReference type="CDD" id="cd00067">
    <property type="entry name" value="GAL4"/>
    <property type="match status" value="1"/>
</dbReference>
<accession>A0A6A5YT98</accession>
<evidence type="ECO:0000256" key="1">
    <source>
        <dbReference type="ARBA" id="ARBA00022723"/>
    </source>
</evidence>
<dbReference type="SUPFAM" id="SSF57701">
    <property type="entry name" value="Zn2/Cys6 DNA-binding domain"/>
    <property type="match status" value="1"/>
</dbReference>
<dbReference type="InterPro" id="IPR036864">
    <property type="entry name" value="Zn2-C6_fun-type_DNA-bd_sf"/>
</dbReference>
<dbReference type="OrthoDB" id="408631at2759"/>
<dbReference type="PANTHER" id="PTHR31668">
    <property type="entry name" value="GLUCOSE TRANSPORT TRANSCRIPTION REGULATOR RGT1-RELATED-RELATED"/>
    <property type="match status" value="1"/>
</dbReference>
<dbReference type="Pfam" id="PF04082">
    <property type="entry name" value="Fungal_trans"/>
    <property type="match status" value="1"/>
</dbReference>
<dbReference type="GO" id="GO:0008270">
    <property type="term" value="F:zinc ion binding"/>
    <property type="evidence" value="ECO:0007669"/>
    <property type="project" value="InterPro"/>
</dbReference>
<keyword evidence="2" id="KW-0539">Nucleus</keyword>
<dbReference type="PROSITE" id="PS50048">
    <property type="entry name" value="ZN2_CY6_FUNGAL_2"/>
    <property type="match status" value="1"/>
</dbReference>
<feature type="region of interest" description="Disordered" evidence="3">
    <location>
        <begin position="555"/>
        <end position="581"/>
    </location>
</feature>
<evidence type="ECO:0000256" key="2">
    <source>
        <dbReference type="ARBA" id="ARBA00023242"/>
    </source>
</evidence>
<dbReference type="SMART" id="SM00906">
    <property type="entry name" value="Fungal_trans"/>
    <property type="match status" value="1"/>
</dbReference>
<proteinExistence type="predicted"/>
<dbReference type="InterPro" id="IPR050797">
    <property type="entry name" value="Carb_Metab_Trans_Reg"/>
</dbReference>
<gene>
    <name evidence="5" type="ORF">BDV96DRAFT_604601</name>
</gene>
<dbReference type="PANTHER" id="PTHR31668:SF4">
    <property type="entry name" value="TRANSCRIPTIONAL ACTIVATOR PROTEIN DAL81"/>
    <property type="match status" value="1"/>
</dbReference>
<sequence>MELFGDVSFLDALELENLTDFPSFDPPAIEVPTTTATHHGPRPYRSRKNRPCDFCRARKAACKITTSPPCVLCRSYGKECTFNNESKRKRFVAQHVDEGSPPSRKQRLDTDAPDGHVQQGTSPQSQSGSHDSSPPKSSHHRRHSAHVELDWGVSHNGNASHHLNRQNDGKYGKRSKELSFAVHPTKSAVWVGETGEADPWLCRRYQYEKNEDCVLSRITYQRIQPEEGAPRRSSINDDYEEPPLIFMLPDDALADKGEPRLDETIIEETRQEVTELIPDEVGERMIKLFFRFVYPYFPILSREHMLASGDPKSLIASLPLSLLTAIYATSLPFMLYDDYLATAVVHSAPSASRLYRICWTAINQEMHAPRLATLQACVLVLQRPPTNRYIMDTPWRWSCTAWTVSLASILGLCKSSSGWSGLPVWERRLRGRLWWATYVMDKWSLLGAGMPSNINDDYFDVPEPTLDDRDIKDFATSRPPSSAGQRPNDLLAVPTHFYHLVRLTVILSDIVQAFYSIRATSQTANNFALSLDRAKPLRSRLKGWREESSEAIASVRSPILTRNDSHSPEATTNGTLKDADNDNAETLDGNASLRLAYIIAVMTLYRALLRAIENTPIETNDDESIAIQAAGRAAVLAGAKECAKEAVEFAEDLRSRGAVGVWDAFWHSWSRSNFALATSFLMRVLININASTSPTKEEDVADVKVLIARWRRVLRLMSGNAGNGMTSLALLRLEGDLLQEPALLRQN</sequence>
<dbReference type="Proteomes" id="UP000799770">
    <property type="component" value="Unassembled WGS sequence"/>
</dbReference>
<dbReference type="PROSITE" id="PS00463">
    <property type="entry name" value="ZN2_CY6_FUNGAL_1"/>
    <property type="match status" value="1"/>
</dbReference>
<evidence type="ECO:0000313" key="5">
    <source>
        <dbReference type="EMBL" id="KAF2109727.1"/>
    </source>
</evidence>
<dbReference type="EMBL" id="ML977341">
    <property type="protein sequence ID" value="KAF2109727.1"/>
    <property type="molecule type" value="Genomic_DNA"/>
</dbReference>
<feature type="compositionally biased region" description="Low complexity" evidence="3">
    <location>
        <begin position="118"/>
        <end position="136"/>
    </location>
</feature>
<evidence type="ECO:0000313" key="6">
    <source>
        <dbReference type="Proteomes" id="UP000799770"/>
    </source>
</evidence>
<protein>
    <submittedName>
        <fullName evidence="5">Fungal-specific transcription factor domain-containing protein</fullName>
    </submittedName>
</protein>
<dbReference type="GO" id="GO:0001080">
    <property type="term" value="P:nitrogen catabolite activation of transcription from RNA polymerase II promoter"/>
    <property type="evidence" value="ECO:0007669"/>
    <property type="project" value="TreeGrafter"/>
</dbReference>
<reference evidence="5" key="1">
    <citation type="journal article" date="2020" name="Stud. Mycol.">
        <title>101 Dothideomycetes genomes: a test case for predicting lifestyles and emergence of pathogens.</title>
        <authorList>
            <person name="Haridas S."/>
            <person name="Albert R."/>
            <person name="Binder M."/>
            <person name="Bloem J."/>
            <person name="Labutti K."/>
            <person name="Salamov A."/>
            <person name="Andreopoulos B."/>
            <person name="Baker S."/>
            <person name="Barry K."/>
            <person name="Bills G."/>
            <person name="Bluhm B."/>
            <person name="Cannon C."/>
            <person name="Castanera R."/>
            <person name="Culley D."/>
            <person name="Daum C."/>
            <person name="Ezra D."/>
            <person name="Gonzalez J."/>
            <person name="Henrissat B."/>
            <person name="Kuo A."/>
            <person name="Liang C."/>
            <person name="Lipzen A."/>
            <person name="Lutzoni F."/>
            <person name="Magnuson J."/>
            <person name="Mondo S."/>
            <person name="Nolan M."/>
            <person name="Ohm R."/>
            <person name="Pangilinan J."/>
            <person name="Park H.-J."/>
            <person name="Ramirez L."/>
            <person name="Alfaro M."/>
            <person name="Sun H."/>
            <person name="Tritt A."/>
            <person name="Yoshinaga Y."/>
            <person name="Zwiers L.-H."/>
            <person name="Turgeon B."/>
            <person name="Goodwin S."/>
            <person name="Spatafora J."/>
            <person name="Crous P."/>
            <person name="Grigoriev I."/>
        </authorList>
    </citation>
    <scope>NUCLEOTIDE SEQUENCE</scope>
    <source>
        <strain evidence="5">CBS 627.86</strain>
    </source>
</reference>
<feature type="region of interest" description="Disordered" evidence="3">
    <location>
        <begin position="153"/>
        <end position="172"/>
    </location>
</feature>
<dbReference type="InterPro" id="IPR007219">
    <property type="entry name" value="XnlR_reg_dom"/>
</dbReference>
<dbReference type="GO" id="GO:0000981">
    <property type="term" value="F:DNA-binding transcription factor activity, RNA polymerase II-specific"/>
    <property type="evidence" value="ECO:0007669"/>
    <property type="project" value="InterPro"/>
</dbReference>
<evidence type="ECO:0000259" key="4">
    <source>
        <dbReference type="PROSITE" id="PS50048"/>
    </source>
</evidence>
<organism evidence="5 6">
    <name type="scientific">Lophiotrema nucula</name>
    <dbReference type="NCBI Taxonomy" id="690887"/>
    <lineage>
        <taxon>Eukaryota</taxon>
        <taxon>Fungi</taxon>
        <taxon>Dikarya</taxon>
        <taxon>Ascomycota</taxon>
        <taxon>Pezizomycotina</taxon>
        <taxon>Dothideomycetes</taxon>
        <taxon>Pleosporomycetidae</taxon>
        <taxon>Pleosporales</taxon>
        <taxon>Lophiotremataceae</taxon>
        <taxon>Lophiotrema</taxon>
    </lineage>
</organism>
<dbReference type="GO" id="GO:0003677">
    <property type="term" value="F:DNA binding"/>
    <property type="evidence" value="ECO:0007669"/>
    <property type="project" value="InterPro"/>
</dbReference>
<dbReference type="InterPro" id="IPR001138">
    <property type="entry name" value="Zn2Cys6_DnaBD"/>
</dbReference>
<feature type="compositionally biased region" description="Basic residues" evidence="3">
    <location>
        <begin position="39"/>
        <end position="49"/>
    </location>
</feature>
<feature type="region of interest" description="Disordered" evidence="3">
    <location>
        <begin position="93"/>
        <end position="145"/>
    </location>
</feature>
<dbReference type="GO" id="GO:0005634">
    <property type="term" value="C:nucleus"/>
    <property type="evidence" value="ECO:0007669"/>
    <property type="project" value="TreeGrafter"/>
</dbReference>
<feature type="domain" description="Zn(2)-C6 fungal-type" evidence="4">
    <location>
        <begin position="51"/>
        <end position="82"/>
    </location>
</feature>
<evidence type="ECO:0000256" key="3">
    <source>
        <dbReference type="SAM" id="MobiDB-lite"/>
    </source>
</evidence>